<evidence type="ECO:0000256" key="6">
    <source>
        <dbReference type="SAM" id="SignalP"/>
    </source>
</evidence>
<comment type="subcellular location">
    <subcellularLocation>
        <location evidence="1">Cell outer membrane</location>
    </subcellularLocation>
</comment>
<evidence type="ECO:0000259" key="7">
    <source>
        <dbReference type="Pfam" id="PF07980"/>
    </source>
</evidence>
<dbReference type="Proteomes" id="UP000198964">
    <property type="component" value="Unassembled WGS sequence"/>
</dbReference>
<evidence type="ECO:0000256" key="2">
    <source>
        <dbReference type="ARBA" id="ARBA00006275"/>
    </source>
</evidence>
<evidence type="ECO:0000256" key="3">
    <source>
        <dbReference type="ARBA" id="ARBA00022729"/>
    </source>
</evidence>
<feature type="domain" description="RagB/SusD" evidence="7">
    <location>
        <begin position="271"/>
        <end position="562"/>
    </location>
</feature>
<name>A0A1I2KQF3_9BACT</name>
<dbReference type="Pfam" id="PF14322">
    <property type="entry name" value="SusD-like_3"/>
    <property type="match status" value="1"/>
</dbReference>
<dbReference type="InterPro" id="IPR011990">
    <property type="entry name" value="TPR-like_helical_dom_sf"/>
</dbReference>
<protein>
    <submittedName>
        <fullName evidence="9">Starch-binding associating with outer membrane</fullName>
    </submittedName>
</protein>
<dbReference type="InterPro" id="IPR012944">
    <property type="entry name" value="SusD_RagB_dom"/>
</dbReference>
<feature type="signal peptide" evidence="6">
    <location>
        <begin position="1"/>
        <end position="17"/>
    </location>
</feature>
<sequence length="562" mass="64187">MKTKLYSMLLVLFLVSACTDLNLNPLSEGSSESWYSDQTEIEMALNDLYRDPFWPTDADDWSDDWTYRGQTNAITDATITGEWSTVISWWANTYKAVARATTLIENLEEVTDEIPEDKLTQYKADARFVRASQYARLVAHWGDVVYYNNTLELEESFTKATTDKATILATIYEDYDYAAANLPEEYGNSENLRATKGAALAMKARIALYMGDYALARDAAKDCMELGAYELYDDFGALFLSSTKNSVETIFAIPRSVELDVAFWDCKNYISRNSGGWGAKDPSWELFSAFYCTDGLPIDESPLYNPREPFNNRDPRCSATIVEFQTEHLGYMYQPHPDSTTCYSFKTGAYVKNNDNRVNAQYASYNGLLWKKGVDEDWSDDYKSDPDKIIMRYADVLLMYAEAKIELGEIDDSVLDAMNQVRARAYGVAVGETSSYPAVTTTSQEDLRQILRIERRMEFALEGRRYMDIIRWKLAEKVLNIPNYGMLDPVELKEKVVDADLWFFPETPVLDEDGVADFEPMYNAGLIKLLGLRTFDKSKQYLWPIPSKEILINENLTQNPGY</sequence>
<dbReference type="InterPro" id="IPR033985">
    <property type="entry name" value="SusD-like_N"/>
</dbReference>
<evidence type="ECO:0000256" key="4">
    <source>
        <dbReference type="ARBA" id="ARBA00023136"/>
    </source>
</evidence>
<evidence type="ECO:0000256" key="5">
    <source>
        <dbReference type="ARBA" id="ARBA00023237"/>
    </source>
</evidence>
<dbReference type="STRING" id="655355.SAMN05216283_11291"/>
<evidence type="ECO:0000313" key="10">
    <source>
        <dbReference type="Proteomes" id="UP000198964"/>
    </source>
</evidence>
<keyword evidence="10" id="KW-1185">Reference proteome</keyword>
<evidence type="ECO:0000256" key="1">
    <source>
        <dbReference type="ARBA" id="ARBA00004442"/>
    </source>
</evidence>
<dbReference type="GO" id="GO:0009279">
    <property type="term" value="C:cell outer membrane"/>
    <property type="evidence" value="ECO:0007669"/>
    <property type="project" value="UniProtKB-SubCell"/>
</dbReference>
<evidence type="ECO:0000313" key="9">
    <source>
        <dbReference type="EMBL" id="SFF67351.1"/>
    </source>
</evidence>
<organism evidence="9 10">
    <name type="scientific">Sunxiuqinia elliptica</name>
    <dbReference type="NCBI Taxonomy" id="655355"/>
    <lineage>
        <taxon>Bacteria</taxon>
        <taxon>Pseudomonadati</taxon>
        <taxon>Bacteroidota</taxon>
        <taxon>Bacteroidia</taxon>
        <taxon>Marinilabiliales</taxon>
        <taxon>Prolixibacteraceae</taxon>
        <taxon>Sunxiuqinia</taxon>
    </lineage>
</organism>
<feature type="domain" description="SusD-like N-terminal" evidence="8">
    <location>
        <begin position="63"/>
        <end position="208"/>
    </location>
</feature>
<dbReference type="RefSeq" id="WP_093921231.1">
    <property type="nucleotide sequence ID" value="NZ_FONW01000012.1"/>
</dbReference>
<gene>
    <name evidence="9" type="ORF">SAMN05216283_11291</name>
</gene>
<comment type="similarity">
    <text evidence="2">Belongs to the SusD family.</text>
</comment>
<accession>A0A1I2KQF3</accession>
<dbReference type="EMBL" id="FONW01000012">
    <property type="protein sequence ID" value="SFF67351.1"/>
    <property type="molecule type" value="Genomic_DNA"/>
</dbReference>
<keyword evidence="5" id="KW-0998">Cell outer membrane</keyword>
<feature type="chain" id="PRO_5011560764" evidence="6">
    <location>
        <begin position="18"/>
        <end position="562"/>
    </location>
</feature>
<keyword evidence="3 6" id="KW-0732">Signal</keyword>
<dbReference type="AlphaFoldDB" id="A0A1I2KQF3"/>
<proteinExistence type="inferred from homology"/>
<reference evidence="9 10" key="1">
    <citation type="submission" date="2016-10" db="EMBL/GenBank/DDBJ databases">
        <authorList>
            <person name="de Groot N.N."/>
        </authorList>
    </citation>
    <scope>NUCLEOTIDE SEQUENCE [LARGE SCALE GENOMIC DNA]</scope>
    <source>
        <strain evidence="9 10">CGMCC 1.9156</strain>
    </source>
</reference>
<dbReference type="SUPFAM" id="SSF48452">
    <property type="entry name" value="TPR-like"/>
    <property type="match status" value="1"/>
</dbReference>
<evidence type="ECO:0000259" key="8">
    <source>
        <dbReference type="Pfam" id="PF14322"/>
    </source>
</evidence>
<dbReference type="Gene3D" id="1.25.40.390">
    <property type="match status" value="1"/>
</dbReference>
<keyword evidence="4" id="KW-0472">Membrane</keyword>
<dbReference type="PROSITE" id="PS51257">
    <property type="entry name" value="PROKAR_LIPOPROTEIN"/>
    <property type="match status" value="1"/>
</dbReference>
<dbReference type="Pfam" id="PF07980">
    <property type="entry name" value="SusD_RagB"/>
    <property type="match status" value="1"/>
</dbReference>